<organism evidence="3">
    <name type="scientific">viral metagenome</name>
    <dbReference type="NCBI Taxonomy" id="1070528"/>
    <lineage>
        <taxon>unclassified sequences</taxon>
        <taxon>metagenomes</taxon>
        <taxon>organismal metagenomes</taxon>
    </lineage>
</organism>
<sequence>MQLDSWQITLFILLATLLVNYLFIKMFISTAITTEIEDSDEAFESREGFTGGVEEVAADEYTNETLYDKFYSKIYDQIVQGDVRTRAEMLFTMGWLKKYWPDNKAIALLDIGCGTGGHVAEFKKEKIGSAIGIDRSAAMIERARKVHPDETYKVGNCELATTFSAGQFSLATMYYFTIYYIHHRDQILRNVFTWLKPGGGFVVHLVNREKFDPILEAASPFVAFSVQKYAKERVTKSKVSFDKFDYTAEFNLQDNHAEFDETFKFKNGKVRRNKHHLIMPTMESVVREIEDAGFTFKEFVDLTPIGYEYQYLFCFVR</sequence>
<keyword evidence="1" id="KW-0472">Membrane</keyword>
<accession>A0A6C0DSD7</accession>
<keyword evidence="1" id="KW-1133">Transmembrane helix</keyword>
<feature type="transmembrane region" description="Helical" evidence="1">
    <location>
        <begin position="6"/>
        <end position="24"/>
    </location>
</feature>
<evidence type="ECO:0000259" key="2">
    <source>
        <dbReference type="Pfam" id="PF13649"/>
    </source>
</evidence>
<dbReference type="GO" id="GO:0008168">
    <property type="term" value="F:methyltransferase activity"/>
    <property type="evidence" value="ECO:0007669"/>
    <property type="project" value="TreeGrafter"/>
</dbReference>
<name>A0A6C0DSD7_9ZZZZ</name>
<dbReference type="InterPro" id="IPR041698">
    <property type="entry name" value="Methyltransf_25"/>
</dbReference>
<reference evidence="3" key="1">
    <citation type="journal article" date="2020" name="Nature">
        <title>Giant virus diversity and host interactions through global metagenomics.</title>
        <authorList>
            <person name="Schulz F."/>
            <person name="Roux S."/>
            <person name="Paez-Espino D."/>
            <person name="Jungbluth S."/>
            <person name="Walsh D.A."/>
            <person name="Denef V.J."/>
            <person name="McMahon K.D."/>
            <person name="Konstantinidis K.T."/>
            <person name="Eloe-Fadrosh E.A."/>
            <person name="Kyrpides N.C."/>
            <person name="Woyke T."/>
        </authorList>
    </citation>
    <scope>NUCLEOTIDE SEQUENCE</scope>
    <source>
        <strain evidence="3">GVMAG-M-3300023174-57</strain>
    </source>
</reference>
<keyword evidence="1" id="KW-0812">Transmembrane</keyword>
<proteinExistence type="predicted"/>
<dbReference type="PANTHER" id="PTHR42912:SF93">
    <property type="entry name" value="N6-ADENOSINE-METHYLTRANSFERASE TMT1A"/>
    <property type="match status" value="1"/>
</dbReference>
<dbReference type="PANTHER" id="PTHR42912">
    <property type="entry name" value="METHYLTRANSFERASE"/>
    <property type="match status" value="1"/>
</dbReference>
<evidence type="ECO:0000256" key="1">
    <source>
        <dbReference type="SAM" id="Phobius"/>
    </source>
</evidence>
<protein>
    <recommendedName>
        <fullName evidence="2">Methyltransferase domain-containing protein</fullName>
    </recommendedName>
</protein>
<dbReference type="InterPro" id="IPR029063">
    <property type="entry name" value="SAM-dependent_MTases_sf"/>
</dbReference>
<dbReference type="Gene3D" id="3.40.50.150">
    <property type="entry name" value="Vaccinia Virus protein VP39"/>
    <property type="match status" value="1"/>
</dbReference>
<dbReference type="CDD" id="cd02440">
    <property type="entry name" value="AdoMet_MTases"/>
    <property type="match status" value="1"/>
</dbReference>
<dbReference type="AlphaFoldDB" id="A0A6C0DSD7"/>
<dbReference type="InterPro" id="IPR050508">
    <property type="entry name" value="Methyltransf_Superfamily"/>
</dbReference>
<dbReference type="Pfam" id="PF13649">
    <property type="entry name" value="Methyltransf_25"/>
    <property type="match status" value="1"/>
</dbReference>
<dbReference type="EMBL" id="MN739664">
    <property type="protein sequence ID" value="QHT19270.1"/>
    <property type="molecule type" value="Genomic_DNA"/>
</dbReference>
<dbReference type="SUPFAM" id="SSF53335">
    <property type="entry name" value="S-adenosyl-L-methionine-dependent methyltransferases"/>
    <property type="match status" value="1"/>
</dbReference>
<feature type="domain" description="Methyltransferase" evidence="2">
    <location>
        <begin position="109"/>
        <end position="199"/>
    </location>
</feature>
<evidence type="ECO:0000313" key="3">
    <source>
        <dbReference type="EMBL" id="QHT19270.1"/>
    </source>
</evidence>